<dbReference type="Proteomes" id="UP001151760">
    <property type="component" value="Unassembled WGS sequence"/>
</dbReference>
<comment type="caution">
    <text evidence="1">The sequence shown here is derived from an EMBL/GenBank/DDBJ whole genome shotgun (WGS) entry which is preliminary data.</text>
</comment>
<dbReference type="EMBL" id="BQNB010015961">
    <property type="protein sequence ID" value="GJT46158.1"/>
    <property type="molecule type" value="Genomic_DNA"/>
</dbReference>
<evidence type="ECO:0000313" key="2">
    <source>
        <dbReference type="Proteomes" id="UP001151760"/>
    </source>
</evidence>
<reference evidence="1" key="2">
    <citation type="submission" date="2022-01" db="EMBL/GenBank/DDBJ databases">
        <authorList>
            <person name="Yamashiro T."/>
            <person name="Shiraishi A."/>
            <person name="Satake H."/>
            <person name="Nakayama K."/>
        </authorList>
    </citation>
    <scope>NUCLEOTIDE SEQUENCE</scope>
</reference>
<evidence type="ECO:0008006" key="3">
    <source>
        <dbReference type="Google" id="ProtNLM"/>
    </source>
</evidence>
<name>A0ABQ5E5K8_9ASTR</name>
<organism evidence="1 2">
    <name type="scientific">Tanacetum coccineum</name>
    <dbReference type="NCBI Taxonomy" id="301880"/>
    <lineage>
        <taxon>Eukaryota</taxon>
        <taxon>Viridiplantae</taxon>
        <taxon>Streptophyta</taxon>
        <taxon>Embryophyta</taxon>
        <taxon>Tracheophyta</taxon>
        <taxon>Spermatophyta</taxon>
        <taxon>Magnoliopsida</taxon>
        <taxon>eudicotyledons</taxon>
        <taxon>Gunneridae</taxon>
        <taxon>Pentapetalae</taxon>
        <taxon>asterids</taxon>
        <taxon>campanulids</taxon>
        <taxon>Asterales</taxon>
        <taxon>Asteraceae</taxon>
        <taxon>Asteroideae</taxon>
        <taxon>Anthemideae</taxon>
        <taxon>Anthemidinae</taxon>
        <taxon>Tanacetum</taxon>
    </lineage>
</organism>
<accession>A0ABQ5E5K8</accession>
<gene>
    <name evidence="1" type="ORF">Tco_0954873</name>
</gene>
<evidence type="ECO:0000313" key="1">
    <source>
        <dbReference type="EMBL" id="GJT46158.1"/>
    </source>
</evidence>
<reference evidence="1" key="1">
    <citation type="journal article" date="2022" name="Int. J. Mol. Sci.">
        <title>Draft Genome of Tanacetum Coccineum: Genomic Comparison of Closely Related Tanacetum-Family Plants.</title>
        <authorList>
            <person name="Yamashiro T."/>
            <person name="Shiraishi A."/>
            <person name="Nakayama K."/>
            <person name="Satake H."/>
        </authorList>
    </citation>
    <scope>NUCLEOTIDE SEQUENCE</scope>
</reference>
<sequence length="345" mass="39074">MLFGFGVHPVTLDPTVLKINYPYYGQGPWYVSVFTLSSRTWYKLESYCLPRESIRIKRSGQAVVGGKIFWVGSEKFYGDDGISYKLYMLVSFDLITHQFQVIDMPEEMLVGQYLPPYYISQLGDCIIISSSFKFVDFSIIYAWELQVDDGEVSWYRKLFTLPYPIEHDLKLIGFTKDKQPIVEASFVQQLHQSLQVFNPTFQIFQNLVVESNHGSISLALQGITNSSYCLITSVVIDSKLYYACPRSKSFDDEEKLTEKAGIFSGLDVFGDVNAAVIDHLDELSFIVMVEPYSIALAAVTCEPGVLQYFYTQGSTCERYVDHPTLCGRCYDVIAGQPPCVLSVVI</sequence>
<proteinExistence type="predicted"/>
<keyword evidence="2" id="KW-1185">Reference proteome</keyword>
<protein>
    <recommendedName>
        <fullName evidence="3">F-box protein</fullName>
    </recommendedName>
</protein>